<evidence type="ECO:0000259" key="8">
    <source>
        <dbReference type="SMART" id="SM00905"/>
    </source>
</evidence>
<dbReference type="PANTHER" id="PTHR42844">
    <property type="entry name" value="DIHYDRONEOPTERIN ALDOLASE 1-RELATED"/>
    <property type="match status" value="1"/>
</dbReference>
<evidence type="ECO:0000256" key="3">
    <source>
        <dbReference type="ARBA" id="ARBA00005708"/>
    </source>
</evidence>
<dbReference type="OrthoDB" id="8774845at2"/>
<evidence type="ECO:0000256" key="6">
    <source>
        <dbReference type="ARBA" id="ARBA00023239"/>
    </source>
</evidence>
<dbReference type="PANTHER" id="PTHR42844:SF1">
    <property type="entry name" value="DIHYDRONEOPTERIN ALDOLASE 1-RELATED"/>
    <property type="match status" value="1"/>
</dbReference>
<dbReference type="AlphaFoldDB" id="A0A562R3X4"/>
<dbReference type="Gene3D" id="3.30.1130.10">
    <property type="match status" value="1"/>
</dbReference>
<dbReference type="SMART" id="SM00905">
    <property type="entry name" value="FolB"/>
    <property type="match status" value="1"/>
</dbReference>
<dbReference type="GO" id="GO:0005737">
    <property type="term" value="C:cytoplasm"/>
    <property type="evidence" value="ECO:0007669"/>
    <property type="project" value="TreeGrafter"/>
</dbReference>
<evidence type="ECO:0000256" key="2">
    <source>
        <dbReference type="ARBA" id="ARBA00005013"/>
    </source>
</evidence>
<reference evidence="9 10" key="1">
    <citation type="journal article" date="2015" name="Stand. Genomic Sci.">
        <title>Genomic Encyclopedia of Bacterial and Archaeal Type Strains, Phase III: the genomes of soil and plant-associated and newly described type strains.</title>
        <authorList>
            <person name="Whitman W.B."/>
            <person name="Woyke T."/>
            <person name="Klenk H.P."/>
            <person name="Zhou Y."/>
            <person name="Lilburn T.G."/>
            <person name="Beck B.J."/>
            <person name="De Vos P."/>
            <person name="Vandamme P."/>
            <person name="Eisen J.A."/>
            <person name="Garrity G."/>
            <person name="Hugenholtz P."/>
            <person name="Kyrpides N.C."/>
        </authorList>
    </citation>
    <scope>NUCLEOTIDE SEQUENCE [LARGE SCALE GENOMIC DNA]</scope>
    <source>
        <strain evidence="9 10">CGMCC 1.10822</strain>
    </source>
</reference>
<dbReference type="SUPFAM" id="SSF55620">
    <property type="entry name" value="Tetrahydrobiopterin biosynthesis enzymes-like"/>
    <property type="match status" value="1"/>
</dbReference>
<evidence type="ECO:0000313" key="9">
    <source>
        <dbReference type="EMBL" id="TWI63130.1"/>
    </source>
</evidence>
<comment type="catalytic activity">
    <reaction evidence="1">
        <text>7,8-dihydroneopterin = 6-hydroxymethyl-7,8-dihydropterin + glycolaldehyde</text>
        <dbReference type="Rhea" id="RHEA:10540"/>
        <dbReference type="ChEBI" id="CHEBI:17001"/>
        <dbReference type="ChEBI" id="CHEBI:17071"/>
        <dbReference type="ChEBI" id="CHEBI:44841"/>
        <dbReference type="EC" id="4.1.2.25"/>
    </reaction>
</comment>
<evidence type="ECO:0000256" key="5">
    <source>
        <dbReference type="ARBA" id="ARBA00022909"/>
    </source>
</evidence>
<dbReference type="EC" id="4.1.2.25" evidence="4"/>
<dbReference type="Proteomes" id="UP000318431">
    <property type="component" value="Unassembled WGS sequence"/>
</dbReference>
<gene>
    <name evidence="9" type="ORF">IP91_03971</name>
</gene>
<accession>A0A562R3X4</accession>
<dbReference type="Pfam" id="PF02152">
    <property type="entry name" value="FolB"/>
    <property type="match status" value="1"/>
</dbReference>
<comment type="similarity">
    <text evidence="3">Belongs to the DHNA family.</text>
</comment>
<keyword evidence="5" id="KW-0289">Folate biosynthesis</keyword>
<protein>
    <recommendedName>
        <fullName evidence="4">dihydroneopterin aldolase</fullName>
        <ecNumber evidence="4">4.1.2.25</ecNumber>
    </recommendedName>
    <alternativeName>
        <fullName evidence="7">7,8-dihydroneopterin aldolase</fullName>
    </alternativeName>
</protein>
<dbReference type="InterPro" id="IPR006156">
    <property type="entry name" value="Dihydroneopterin_aldolase"/>
</dbReference>
<name>A0A562R3X4_9BURK</name>
<evidence type="ECO:0000256" key="4">
    <source>
        <dbReference type="ARBA" id="ARBA00013043"/>
    </source>
</evidence>
<keyword evidence="10" id="KW-1185">Reference proteome</keyword>
<proteinExistence type="inferred from homology"/>
<dbReference type="InterPro" id="IPR043133">
    <property type="entry name" value="GTP-CH-I_C/QueF"/>
</dbReference>
<comment type="pathway">
    <text evidence="2">Cofactor biosynthesis; tetrahydrofolate biosynthesis; 2-amino-4-hydroxy-6-hydroxymethyl-7,8-dihydropteridine diphosphate from 7,8-dihydroneopterin triphosphate: step 3/4.</text>
</comment>
<dbReference type="GO" id="GO:0004150">
    <property type="term" value="F:dihydroneopterin aldolase activity"/>
    <property type="evidence" value="ECO:0007669"/>
    <property type="project" value="UniProtKB-EC"/>
</dbReference>
<sequence length="128" mass="14866">MYLHPKLADCRRIFIKNFRLDMEIGAYTHEKNKFQHVLVNIEFWVPLALNTPKNDELEEIVNHDFVRPGIQAIVARGHINLQETLCDAIVDLILQHPLVVATRVSTEKREVYPDCESAGVEVFRFKPE</sequence>
<dbReference type="EMBL" id="VLLB01000007">
    <property type="protein sequence ID" value="TWI63130.1"/>
    <property type="molecule type" value="Genomic_DNA"/>
</dbReference>
<organism evidence="9 10">
    <name type="scientific">Pseudoduganella lurida</name>
    <dbReference type="NCBI Taxonomy" id="1036180"/>
    <lineage>
        <taxon>Bacteria</taxon>
        <taxon>Pseudomonadati</taxon>
        <taxon>Pseudomonadota</taxon>
        <taxon>Betaproteobacteria</taxon>
        <taxon>Burkholderiales</taxon>
        <taxon>Oxalobacteraceae</taxon>
        <taxon>Telluria group</taxon>
        <taxon>Pseudoduganella</taxon>
    </lineage>
</organism>
<dbReference type="RefSeq" id="WP_145651173.1">
    <property type="nucleotide sequence ID" value="NZ_VLLB01000007.1"/>
</dbReference>
<feature type="domain" description="Dihydroneopterin aldolase/epimerase" evidence="8">
    <location>
        <begin position="13"/>
        <end position="124"/>
    </location>
</feature>
<keyword evidence="6" id="KW-0456">Lyase</keyword>
<comment type="caution">
    <text evidence="9">The sequence shown here is derived from an EMBL/GenBank/DDBJ whole genome shotgun (WGS) entry which is preliminary data.</text>
</comment>
<evidence type="ECO:0000313" key="10">
    <source>
        <dbReference type="Proteomes" id="UP000318431"/>
    </source>
</evidence>
<dbReference type="InterPro" id="IPR006157">
    <property type="entry name" value="FolB_dom"/>
</dbReference>
<evidence type="ECO:0000256" key="1">
    <source>
        <dbReference type="ARBA" id="ARBA00001353"/>
    </source>
</evidence>
<evidence type="ECO:0000256" key="7">
    <source>
        <dbReference type="ARBA" id="ARBA00032903"/>
    </source>
</evidence>
<dbReference type="GO" id="GO:0046656">
    <property type="term" value="P:folic acid biosynthetic process"/>
    <property type="evidence" value="ECO:0007669"/>
    <property type="project" value="UniProtKB-KW"/>
</dbReference>